<reference evidence="2 3" key="1">
    <citation type="submission" date="2020-02" db="EMBL/GenBank/DDBJ databases">
        <authorList>
            <person name="Ma Q."/>
            <person name="Huang Y."/>
            <person name="Song X."/>
            <person name="Pei D."/>
        </authorList>
    </citation>
    <scope>NUCLEOTIDE SEQUENCE [LARGE SCALE GENOMIC DNA]</scope>
    <source>
        <strain evidence="2">Sxm20200214</strain>
        <tissue evidence="2">Leaf</tissue>
    </source>
</reference>
<gene>
    <name evidence="2" type="ORF">Bca52824_016672</name>
</gene>
<sequence>MRMTVNKRQQTHSDRIMRVRDNKPREFRYGGSRHSFGPYDRKESELGVRSQNPWQAEQSYLQHRKETTMIRLVMLFLMNKHPATVITWIRTTLIVLEMRIRVKENIKETTSKLYCVSSVATTFNG</sequence>
<evidence type="ECO:0000313" key="3">
    <source>
        <dbReference type="Proteomes" id="UP000886595"/>
    </source>
</evidence>
<protein>
    <submittedName>
        <fullName evidence="2">Uncharacterized protein</fullName>
    </submittedName>
</protein>
<dbReference type="AlphaFoldDB" id="A0A8X7W417"/>
<accession>A0A8X7W417</accession>
<organism evidence="2 3">
    <name type="scientific">Brassica carinata</name>
    <name type="common">Ethiopian mustard</name>
    <name type="synonym">Abyssinian cabbage</name>
    <dbReference type="NCBI Taxonomy" id="52824"/>
    <lineage>
        <taxon>Eukaryota</taxon>
        <taxon>Viridiplantae</taxon>
        <taxon>Streptophyta</taxon>
        <taxon>Embryophyta</taxon>
        <taxon>Tracheophyta</taxon>
        <taxon>Spermatophyta</taxon>
        <taxon>Magnoliopsida</taxon>
        <taxon>eudicotyledons</taxon>
        <taxon>Gunneridae</taxon>
        <taxon>Pentapetalae</taxon>
        <taxon>rosids</taxon>
        <taxon>malvids</taxon>
        <taxon>Brassicales</taxon>
        <taxon>Brassicaceae</taxon>
        <taxon>Brassiceae</taxon>
        <taxon>Brassica</taxon>
    </lineage>
</organism>
<proteinExistence type="predicted"/>
<evidence type="ECO:0000313" key="2">
    <source>
        <dbReference type="EMBL" id="KAG2323459.1"/>
    </source>
</evidence>
<comment type="caution">
    <text evidence="2">The sequence shown here is derived from an EMBL/GenBank/DDBJ whole genome shotgun (WGS) entry which is preliminary data.</text>
</comment>
<feature type="region of interest" description="Disordered" evidence="1">
    <location>
        <begin position="30"/>
        <end position="50"/>
    </location>
</feature>
<name>A0A8X7W417_BRACI</name>
<keyword evidence="3" id="KW-1185">Reference proteome</keyword>
<dbReference type="Proteomes" id="UP000886595">
    <property type="component" value="Unassembled WGS sequence"/>
</dbReference>
<evidence type="ECO:0000256" key="1">
    <source>
        <dbReference type="SAM" id="MobiDB-lite"/>
    </source>
</evidence>
<dbReference type="EMBL" id="JAAMPC010000003">
    <property type="protein sequence ID" value="KAG2323459.1"/>
    <property type="molecule type" value="Genomic_DNA"/>
</dbReference>